<evidence type="ECO:0000259" key="5">
    <source>
        <dbReference type="Pfam" id="PF04935"/>
    </source>
</evidence>
<dbReference type="PRINTS" id="PR00633">
    <property type="entry name" value="RCCNDNSATION"/>
</dbReference>
<dbReference type="PANTHER" id="PTHR45982:SF1">
    <property type="entry name" value="REGULATOR OF CHROMOSOME CONDENSATION"/>
    <property type="match status" value="1"/>
</dbReference>
<feature type="region of interest" description="Disordered" evidence="4">
    <location>
        <begin position="593"/>
        <end position="708"/>
    </location>
</feature>
<dbReference type="InterPro" id="IPR051553">
    <property type="entry name" value="Ran_GTPase-activating"/>
</dbReference>
<dbReference type="WBParaSite" id="maker-uti_cns_0010983-snap-gene-0.3-mRNA-1">
    <property type="protein sequence ID" value="maker-uti_cns_0010983-snap-gene-0.3-mRNA-1"/>
    <property type="gene ID" value="maker-uti_cns_0010983-snap-gene-0.3"/>
</dbReference>
<feature type="repeat" description="RCC1" evidence="3">
    <location>
        <begin position="18"/>
        <end position="67"/>
    </location>
</feature>
<evidence type="ECO:0000256" key="2">
    <source>
        <dbReference type="ARBA" id="ARBA00022737"/>
    </source>
</evidence>
<dbReference type="InterPro" id="IPR000408">
    <property type="entry name" value="Reg_chr_condens"/>
</dbReference>
<dbReference type="Pfam" id="PF25390">
    <property type="entry name" value="WD40_RLD"/>
    <property type="match status" value="1"/>
</dbReference>
<evidence type="ECO:0000313" key="7">
    <source>
        <dbReference type="Proteomes" id="UP000095280"/>
    </source>
</evidence>
<feature type="compositionally biased region" description="Low complexity" evidence="4">
    <location>
        <begin position="603"/>
        <end position="613"/>
    </location>
</feature>
<feature type="repeat" description="RCC1" evidence="3">
    <location>
        <begin position="403"/>
        <end position="452"/>
    </location>
</feature>
<dbReference type="InterPro" id="IPR009091">
    <property type="entry name" value="RCC1/BLIP-II"/>
</dbReference>
<evidence type="ECO:0000256" key="1">
    <source>
        <dbReference type="ARBA" id="ARBA00022658"/>
    </source>
</evidence>
<evidence type="ECO:0000256" key="3">
    <source>
        <dbReference type="PROSITE-ProRule" id="PRU00235"/>
    </source>
</evidence>
<dbReference type="AlphaFoldDB" id="A0A1I8IAB2"/>
<protein>
    <submittedName>
        <fullName evidence="8">SURF6 domain-containing protein</fullName>
    </submittedName>
</protein>
<organism evidence="7 8">
    <name type="scientific">Macrostomum lignano</name>
    <dbReference type="NCBI Taxonomy" id="282301"/>
    <lineage>
        <taxon>Eukaryota</taxon>
        <taxon>Metazoa</taxon>
        <taxon>Spiralia</taxon>
        <taxon>Lophotrochozoa</taxon>
        <taxon>Platyhelminthes</taxon>
        <taxon>Rhabditophora</taxon>
        <taxon>Macrostomorpha</taxon>
        <taxon>Macrostomida</taxon>
        <taxon>Macrostomidae</taxon>
        <taxon>Macrostomum</taxon>
    </lineage>
</organism>
<evidence type="ECO:0000259" key="6">
    <source>
        <dbReference type="Pfam" id="PF25390"/>
    </source>
</evidence>
<reference evidence="8" key="1">
    <citation type="submission" date="2016-11" db="UniProtKB">
        <authorList>
            <consortium name="WormBaseParasite"/>
        </authorList>
    </citation>
    <scope>IDENTIFICATION</scope>
</reference>
<feature type="region of interest" description="Disordered" evidence="4">
    <location>
        <begin position="810"/>
        <end position="862"/>
    </location>
</feature>
<dbReference type="PANTHER" id="PTHR45982">
    <property type="entry name" value="REGULATOR OF CHROMOSOME CONDENSATION"/>
    <property type="match status" value="1"/>
</dbReference>
<feature type="compositionally biased region" description="Low complexity" evidence="4">
    <location>
        <begin position="691"/>
        <end position="704"/>
    </location>
</feature>
<dbReference type="Pfam" id="PF04935">
    <property type="entry name" value="SURF6"/>
    <property type="match status" value="1"/>
</dbReference>
<dbReference type="Proteomes" id="UP000095280">
    <property type="component" value="Unplaced"/>
</dbReference>
<feature type="repeat" description="RCC1" evidence="3">
    <location>
        <begin position="334"/>
        <end position="402"/>
    </location>
</feature>
<feature type="compositionally biased region" description="Basic and acidic residues" evidence="4">
    <location>
        <begin position="835"/>
        <end position="844"/>
    </location>
</feature>
<evidence type="ECO:0000256" key="4">
    <source>
        <dbReference type="SAM" id="MobiDB-lite"/>
    </source>
</evidence>
<feature type="domain" description="Ribosomal RNA-processing protein 14/surfeit locus protein 6 C-terminal" evidence="5">
    <location>
        <begin position="649"/>
        <end position="851"/>
    </location>
</feature>
<feature type="region of interest" description="Disordered" evidence="4">
    <location>
        <begin position="75"/>
        <end position="152"/>
    </location>
</feature>
<dbReference type="Gene3D" id="2.130.10.30">
    <property type="entry name" value="Regulator of chromosome condensation 1/beta-lactamase-inhibitor protein II"/>
    <property type="match status" value="2"/>
</dbReference>
<accession>A0A1I8IAB2</accession>
<feature type="compositionally biased region" description="Basic residues" evidence="4">
    <location>
        <begin position="810"/>
        <end position="823"/>
    </location>
</feature>
<keyword evidence="1" id="KW-0344">Guanine-nucleotide releasing factor</keyword>
<evidence type="ECO:0000313" key="8">
    <source>
        <dbReference type="WBParaSite" id="maker-uti_cns_0010983-snap-gene-0.3-mRNA-1"/>
    </source>
</evidence>
<sequence>SHLGQSRAARPLPFGRAYCLFSWGANSYGQLGQGHAIDSGRPAAVSLASGISDCTSGIISNTDLEAKLESTSGDVLDMSSGQTSVSTSGQASVSTSGQTSVSTSGQTSVSTSGQASVSTSGQTSVSTSGQTSVSTSGQTSVSTSGQASVSTSGQTFGSISVVIGGGHSIILGGELRTPLSCGWDQCGQAGGSGGLLFAPAPSLAAAPRIVAASAGWDFSLLLDADARLWALGNNSRGQCGVGGGGGARVCRQPALVPIPAEVGDEGIAVCAAGMRHGVACTRRLGRVVTWGCGRRGQLGHSGGPEPGLVESLSEPAVAAAAGTGHTAVLTAGPGRLFVWGDNRHGQCGRPPELGIAFDRPVPLGALAADGAEQTADQGAEQTADPIVSLHSGWSHLLLLTCSGRLLSWGRRDLGQLGRSGDAWRPLPVATPAGWRVLQAASGSEHSACLVAAGAKRLLLCWGWNEHGICGADSDAEFLSEPRPVARIPADPAAVFAGGGCTFALLSEHQGEPDFELEATTASESAADSAAADAASQLSRCLGLLPVSLYLSSEQRQQLNRLGSGGGIRRLRFDPDFADPAKVLTALGKLNQVSKKKQKKLKTDSTVSHSSSVVEPVMKLATQQQPSKSEKAAATRQELQQKLQARMEQLRQQRNAQPTASGDRGKKRRSLKRKEATLKRRVQNLAAANETQPNQQQQKQQSGSQAKYNKDGKILYSKFDLVAKEELLGSETTGSRAAAETRKRQRKQLERRLVPTTAGADLERQRRRIEAMKSSNPEAAARLEEKARWERAMARAEGVKVKDDPARLARTAKRQAKMRRVKARKWQERQAGVEQRQTERQERRRANIRARAGGATSMQCELQ</sequence>
<keyword evidence="2" id="KW-0677">Repeat</keyword>
<feature type="repeat" description="RCC1" evidence="3">
    <location>
        <begin position="285"/>
        <end position="332"/>
    </location>
</feature>
<feature type="repeat" description="RCC1" evidence="3">
    <location>
        <begin position="226"/>
        <end position="283"/>
    </location>
</feature>
<feature type="domain" description="RCC1-like" evidence="6">
    <location>
        <begin position="154"/>
        <end position="503"/>
    </location>
</feature>
<dbReference type="InterPro" id="IPR029190">
    <property type="entry name" value="Rrp14/SURF6_C"/>
</dbReference>
<name>A0A1I8IAB2_9PLAT</name>
<feature type="compositionally biased region" description="Polar residues" evidence="4">
    <location>
        <begin position="649"/>
        <end position="659"/>
    </location>
</feature>
<feature type="repeat" description="RCC1" evidence="3">
    <location>
        <begin position="456"/>
        <end position="507"/>
    </location>
</feature>
<feature type="compositionally biased region" description="Basic and acidic residues" evidence="4">
    <location>
        <begin position="738"/>
        <end position="750"/>
    </location>
</feature>
<dbReference type="SUPFAM" id="SSF50985">
    <property type="entry name" value="RCC1/BLIP-II"/>
    <property type="match status" value="1"/>
</dbReference>
<dbReference type="InterPro" id="IPR058923">
    <property type="entry name" value="RCC1-like_dom"/>
</dbReference>
<dbReference type="Pfam" id="PF00415">
    <property type="entry name" value="RCC1"/>
    <property type="match status" value="1"/>
</dbReference>
<dbReference type="PROSITE" id="PS50012">
    <property type="entry name" value="RCC1_3"/>
    <property type="match status" value="6"/>
</dbReference>
<feature type="compositionally biased region" description="Low complexity" evidence="4">
    <location>
        <begin position="79"/>
        <end position="152"/>
    </location>
</feature>
<proteinExistence type="predicted"/>
<keyword evidence="7" id="KW-1185">Reference proteome</keyword>
<feature type="region of interest" description="Disordered" evidence="4">
    <location>
        <begin position="728"/>
        <end position="750"/>
    </location>
</feature>